<evidence type="ECO:0000256" key="1">
    <source>
        <dbReference type="SAM" id="MobiDB-lite"/>
    </source>
</evidence>
<reference evidence="2 3" key="1">
    <citation type="journal article" date="2023" name="Plants (Basel)">
        <title>Bridging the Gap: Combining Genomics and Transcriptomics Approaches to Understand Stylosanthes scabra, an Orphan Legume from the Brazilian Caatinga.</title>
        <authorList>
            <person name="Ferreira-Neto J.R.C."/>
            <person name="da Silva M.D."/>
            <person name="Binneck E."/>
            <person name="de Melo N.F."/>
            <person name="da Silva R.H."/>
            <person name="de Melo A.L.T.M."/>
            <person name="Pandolfi V."/>
            <person name="Bustamante F.O."/>
            <person name="Brasileiro-Vidal A.C."/>
            <person name="Benko-Iseppon A.M."/>
        </authorList>
    </citation>
    <scope>NUCLEOTIDE SEQUENCE [LARGE SCALE GENOMIC DNA]</scope>
    <source>
        <tissue evidence="2">Leaves</tissue>
    </source>
</reference>
<protein>
    <submittedName>
        <fullName evidence="2">Uncharacterized protein</fullName>
    </submittedName>
</protein>
<feature type="non-terminal residue" evidence="2">
    <location>
        <position position="56"/>
    </location>
</feature>
<feature type="region of interest" description="Disordered" evidence="1">
    <location>
        <begin position="1"/>
        <end position="32"/>
    </location>
</feature>
<dbReference type="EMBL" id="JASCZI010276814">
    <property type="protein sequence ID" value="MED6226895.1"/>
    <property type="molecule type" value="Genomic_DNA"/>
</dbReference>
<keyword evidence="3" id="KW-1185">Reference proteome</keyword>
<accession>A0ABU6ZXW7</accession>
<evidence type="ECO:0000313" key="3">
    <source>
        <dbReference type="Proteomes" id="UP001341840"/>
    </source>
</evidence>
<gene>
    <name evidence="2" type="ORF">PIB30_108241</name>
</gene>
<sequence length="56" mass="6623">EKEQKEAWKARKEENRVTEQKTELQCQVQRAPPRRHYDAANLFTMHNNPTSASNQV</sequence>
<comment type="caution">
    <text evidence="2">The sequence shown here is derived from an EMBL/GenBank/DDBJ whole genome shotgun (WGS) entry which is preliminary data.</text>
</comment>
<evidence type="ECO:0000313" key="2">
    <source>
        <dbReference type="EMBL" id="MED6226895.1"/>
    </source>
</evidence>
<proteinExistence type="predicted"/>
<dbReference type="Proteomes" id="UP001341840">
    <property type="component" value="Unassembled WGS sequence"/>
</dbReference>
<feature type="compositionally biased region" description="Basic and acidic residues" evidence="1">
    <location>
        <begin position="1"/>
        <end position="22"/>
    </location>
</feature>
<organism evidence="2 3">
    <name type="scientific">Stylosanthes scabra</name>
    <dbReference type="NCBI Taxonomy" id="79078"/>
    <lineage>
        <taxon>Eukaryota</taxon>
        <taxon>Viridiplantae</taxon>
        <taxon>Streptophyta</taxon>
        <taxon>Embryophyta</taxon>
        <taxon>Tracheophyta</taxon>
        <taxon>Spermatophyta</taxon>
        <taxon>Magnoliopsida</taxon>
        <taxon>eudicotyledons</taxon>
        <taxon>Gunneridae</taxon>
        <taxon>Pentapetalae</taxon>
        <taxon>rosids</taxon>
        <taxon>fabids</taxon>
        <taxon>Fabales</taxon>
        <taxon>Fabaceae</taxon>
        <taxon>Papilionoideae</taxon>
        <taxon>50 kb inversion clade</taxon>
        <taxon>dalbergioids sensu lato</taxon>
        <taxon>Dalbergieae</taxon>
        <taxon>Pterocarpus clade</taxon>
        <taxon>Stylosanthes</taxon>
    </lineage>
</organism>
<name>A0ABU6ZXW7_9FABA</name>
<feature type="non-terminal residue" evidence="2">
    <location>
        <position position="1"/>
    </location>
</feature>